<sequence>MAYPGAGQLGTPDDLNQEKSYSAYRCHMNTVAGNEAIVVHYSDNEHFNIYGLNPGIVKTNIRDNYLGKNSWVSKVLESFIGWFNKSPEQYAEIITPLLTNSALDADNGSFYDNNAKKIPASKGFDKEYADKYIRKSKELLDSKGLW</sequence>
<accession>A0A1E3NKZ3</accession>
<dbReference type="Gene3D" id="3.40.50.720">
    <property type="entry name" value="NAD(P)-binding Rossmann-like Domain"/>
    <property type="match status" value="1"/>
</dbReference>
<dbReference type="OrthoDB" id="2898509at2759"/>
<protein>
    <submittedName>
        <fullName evidence="1">Uncharacterized protein</fullName>
    </submittedName>
</protein>
<dbReference type="EMBL" id="KV454003">
    <property type="protein sequence ID" value="ODQ46804.1"/>
    <property type="molecule type" value="Genomic_DNA"/>
</dbReference>
<dbReference type="Proteomes" id="UP000094455">
    <property type="component" value="Unassembled WGS sequence"/>
</dbReference>
<dbReference type="GeneID" id="30177971"/>
<organism evidence="1 2">
    <name type="scientific">Pichia membranifaciens NRRL Y-2026</name>
    <dbReference type="NCBI Taxonomy" id="763406"/>
    <lineage>
        <taxon>Eukaryota</taxon>
        <taxon>Fungi</taxon>
        <taxon>Dikarya</taxon>
        <taxon>Ascomycota</taxon>
        <taxon>Saccharomycotina</taxon>
        <taxon>Pichiomycetes</taxon>
        <taxon>Pichiales</taxon>
        <taxon>Pichiaceae</taxon>
        <taxon>Pichia</taxon>
    </lineage>
</organism>
<dbReference type="STRING" id="763406.A0A1E3NKZ3"/>
<evidence type="ECO:0000313" key="1">
    <source>
        <dbReference type="EMBL" id="ODQ46804.1"/>
    </source>
</evidence>
<dbReference type="RefSeq" id="XP_019017917.1">
    <property type="nucleotide sequence ID" value="XM_019161284.1"/>
</dbReference>
<name>A0A1E3NKZ3_9ASCO</name>
<gene>
    <name evidence="1" type="ORF">PICMEDRAFT_16628</name>
</gene>
<reference evidence="1 2" key="1">
    <citation type="journal article" date="2016" name="Proc. Natl. Acad. Sci. U.S.A.">
        <title>Comparative genomics of biotechnologically important yeasts.</title>
        <authorList>
            <person name="Riley R."/>
            <person name="Haridas S."/>
            <person name="Wolfe K.H."/>
            <person name="Lopes M.R."/>
            <person name="Hittinger C.T."/>
            <person name="Goeker M."/>
            <person name="Salamov A.A."/>
            <person name="Wisecaver J.H."/>
            <person name="Long T.M."/>
            <person name="Calvey C.H."/>
            <person name="Aerts A.L."/>
            <person name="Barry K.W."/>
            <person name="Choi C."/>
            <person name="Clum A."/>
            <person name="Coughlan A.Y."/>
            <person name="Deshpande S."/>
            <person name="Douglass A.P."/>
            <person name="Hanson S.J."/>
            <person name="Klenk H.-P."/>
            <person name="LaButti K.M."/>
            <person name="Lapidus A."/>
            <person name="Lindquist E.A."/>
            <person name="Lipzen A.M."/>
            <person name="Meier-Kolthoff J.P."/>
            <person name="Ohm R.A."/>
            <person name="Otillar R.P."/>
            <person name="Pangilinan J.L."/>
            <person name="Peng Y."/>
            <person name="Rokas A."/>
            <person name="Rosa C.A."/>
            <person name="Scheuner C."/>
            <person name="Sibirny A.A."/>
            <person name="Slot J.C."/>
            <person name="Stielow J.B."/>
            <person name="Sun H."/>
            <person name="Kurtzman C.P."/>
            <person name="Blackwell M."/>
            <person name="Grigoriev I.V."/>
            <person name="Jeffries T.W."/>
        </authorList>
    </citation>
    <scope>NUCLEOTIDE SEQUENCE [LARGE SCALE GENOMIC DNA]</scope>
    <source>
        <strain evidence="1 2">NRRL Y-2026</strain>
    </source>
</reference>
<keyword evidence="2" id="KW-1185">Reference proteome</keyword>
<dbReference type="AlphaFoldDB" id="A0A1E3NKZ3"/>
<evidence type="ECO:0000313" key="2">
    <source>
        <dbReference type="Proteomes" id="UP000094455"/>
    </source>
</evidence>
<proteinExistence type="predicted"/>